<proteinExistence type="predicted"/>
<reference evidence="3" key="1">
    <citation type="submission" date="2018-01" db="EMBL/GenBank/DDBJ databases">
        <authorList>
            <person name="Clerissi C."/>
        </authorList>
    </citation>
    <scope>NUCLEOTIDE SEQUENCE</scope>
    <source>
        <strain evidence="3">Cupriavidus sp. LMG 19464</strain>
    </source>
</reference>
<dbReference type="InterPro" id="IPR041183">
    <property type="entry name" value="Cyclophilin-like"/>
</dbReference>
<feature type="chain" id="PRO_5017076711" description="Cyclophilin-like domain-containing protein" evidence="1">
    <location>
        <begin position="18"/>
        <end position="154"/>
    </location>
</feature>
<dbReference type="EMBL" id="OFSQ01000038">
    <property type="protein sequence ID" value="SOY67704.1"/>
    <property type="molecule type" value="Genomic_DNA"/>
</dbReference>
<keyword evidence="1" id="KW-0732">Signal</keyword>
<gene>
    <name evidence="3" type="ORF">CBM2587_B90154</name>
</gene>
<evidence type="ECO:0000256" key="1">
    <source>
        <dbReference type="SAM" id="SignalP"/>
    </source>
</evidence>
<comment type="caution">
    <text evidence="3">The sequence shown here is derived from an EMBL/GenBank/DDBJ whole genome shotgun (WGS) entry which is preliminary data.</text>
</comment>
<dbReference type="Pfam" id="PF18050">
    <property type="entry name" value="Cyclophil_like2"/>
    <property type="match status" value="1"/>
</dbReference>
<sequence>MRRGMLLLLASSLLAPAACFPTHSVAQLRAPGSNKARMQIRLTVNGQSATATLYDNATARDFAALLPLSLTMEDYAAIERVSSLPRKLSTQGAPDGMAPVAGELTHYAPWGNLALFIKGRSYARGLLPLGKVDEGLPLLAQAGPYQVRIERVEP</sequence>
<feature type="signal peptide" evidence="1">
    <location>
        <begin position="1"/>
        <end position="17"/>
    </location>
</feature>
<evidence type="ECO:0000313" key="3">
    <source>
        <dbReference type="EMBL" id="SOY67704.1"/>
    </source>
</evidence>
<evidence type="ECO:0000259" key="2">
    <source>
        <dbReference type="Pfam" id="PF18050"/>
    </source>
</evidence>
<dbReference type="Gene3D" id="2.40.100.20">
    <property type="match status" value="1"/>
</dbReference>
<organism evidence="3">
    <name type="scientific">Cupriavidus taiwanensis</name>
    <dbReference type="NCBI Taxonomy" id="164546"/>
    <lineage>
        <taxon>Bacteria</taxon>
        <taxon>Pseudomonadati</taxon>
        <taxon>Pseudomonadota</taxon>
        <taxon>Betaproteobacteria</taxon>
        <taxon>Burkholderiales</taxon>
        <taxon>Burkholderiaceae</taxon>
        <taxon>Cupriavidus</taxon>
    </lineage>
</organism>
<dbReference type="AlphaFoldDB" id="A0A375CC80"/>
<dbReference type="Proteomes" id="UP000256780">
    <property type="component" value="Chromosome CBM2587_b"/>
</dbReference>
<dbReference type="InterPro" id="IPR029000">
    <property type="entry name" value="Cyclophilin-like_dom_sf"/>
</dbReference>
<name>A0A375CC80_9BURK</name>
<protein>
    <recommendedName>
        <fullName evidence="2">Cyclophilin-like domain-containing protein</fullName>
    </recommendedName>
</protein>
<dbReference type="SUPFAM" id="SSF50891">
    <property type="entry name" value="Cyclophilin-like"/>
    <property type="match status" value="1"/>
</dbReference>
<accession>A0A375CC80</accession>
<feature type="domain" description="Cyclophilin-like" evidence="2">
    <location>
        <begin position="42"/>
        <end position="150"/>
    </location>
</feature>